<comment type="catalytic activity">
    <reaction evidence="31">
        <text>N,N-dimethylaniline + NADPH + O2 + H(+) = N,N-dimethylaniline N-oxide + NADP(+) + H2O</text>
        <dbReference type="Rhea" id="RHEA:24468"/>
        <dbReference type="ChEBI" id="CHEBI:15377"/>
        <dbReference type="ChEBI" id="CHEBI:15378"/>
        <dbReference type="ChEBI" id="CHEBI:15379"/>
        <dbReference type="ChEBI" id="CHEBI:16269"/>
        <dbReference type="ChEBI" id="CHEBI:17735"/>
        <dbReference type="ChEBI" id="CHEBI:57783"/>
        <dbReference type="ChEBI" id="CHEBI:58349"/>
        <dbReference type="EC" id="1.14.13.8"/>
    </reaction>
    <physiologicalReaction direction="left-to-right" evidence="31">
        <dbReference type="Rhea" id="RHEA:24469"/>
    </physiologicalReaction>
</comment>
<feature type="transmembrane region" description="Helical" evidence="35">
    <location>
        <begin position="623"/>
        <end position="645"/>
    </location>
</feature>
<evidence type="ECO:0000313" key="37">
    <source>
        <dbReference type="WBParaSite" id="Pan_g20096.t1"/>
    </source>
</evidence>
<evidence type="ECO:0000256" key="25">
    <source>
        <dbReference type="ARBA" id="ARBA00047977"/>
    </source>
</evidence>
<evidence type="ECO:0000256" key="22">
    <source>
        <dbReference type="ARBA" id="ARBA00047574"/>
    </source>
</evidence>
<feature type="region of interest" description="Disordered" evidence="34">
    <location>
        <begin position="1"/>
        <end position="25"/>
    </location>
</feature>
<keyword evidence="12" id="KW-0521">NADP</keyword>
<dbReference type="GO" id="GO:0050660">
    <property type="term" value="F:flavin adenine dinucleotide binding"/>
    <property type="evidence" value="ECO:0007669"/>
    <property type="project" value="InterPro"/>
</dbReference>
<dbReference type="GO" id="GO:0005789">
    <property type="term" value="C:endoplasmic reticulum membrane"/>
    <property type="evidence" value="ECO:0007669"/>
    <property type="project" value="UniProtKB-SubCell"/>
</dbReference>
<dbReference type="InterPro" id="IPR036188">
    <property type="entry name" value="FAD/NAD-bd_sf"/>
</dbReference>
<accession>A0A7E4ZVP8</accession>
<comment type="catalytic activity">
    <reaction evidence="27">
        <text>trimethylamine + NADPH + O2 = trimethylamine N-oxide + NADP(+) + H2O</text>
        <dbReference type="Rhea" id="RHEA:31979"/>
        <dbReference type="ChEBI" id="CHEBI:15377"/>
        <dbReference type="ChEBI" id="CHEBI:15379"/>
        <dbReference type="ChEBI" id="CHEBI:15724"/>
        <dbReference type="ChEBI" id="CHEBI:57783"/>
        <dbReference type="ChEBI" id="CHEBI:58349"/>
        <dbReference type="ChEBI" id="CHEBI:58389"/>
        <dbReference type="EC" id="1.14.13.148"/>
    </reaction>
    <physiologicalReaction direction="left-to-right" evidence="27">
        <dbReference type="Rhea" id="RHEA:31980"/>
    </physiologicalReaction>
</comment>
<evidence type="ECO:0000256" key="1">
    <source>
        <dbReference type="ARBA" id="ARBA00001974"/>
    </source>
</evidence>
<comment type="catalytic activity">
    <reaction evidence="23">
        <text>sulcatone + NADPH + O2 + H(+) = 4-methylpent-3-en-1-yl acetate + NADP(+) + H2O</text>
        <dbReference type="Rhea" id="RHEA:54864"/>
        <dbReference type="ChEBI" id="CHEBI:15377"/>
        <dbReference type="ChEBI" id="CHEBI:15378"/>
        <dbReference type="ChEBI" id="CHEBI:15379"/>
        <dbReference type="ChEBI" id="CHEBI:16310"/>
        <dbReference type="ChEBI" id="CHEBI:57783"/>
        <dbReference type="ChEBI" id="CHEBI:58349"/>
        <dbReference type="ChEBI" id="CHEBI:138373"/>
    </reaction>
    <physiologicalReaction direction="left-to-right" evidence="23">
        <dbReference type="Rhea" id="RHEA:54865"/>
    </physiologicalReaction>
</comment>
<proteinExistence type="inferred from homology"/>
<comment type="function">
    <text evidence="19">Broad spectrum monooxygenase that catalyzes the oxygenation of a wide variety of nitrogen- and sulfur-containing compounds including xenobiotics. Catalyzes the S-oxygenation of hypotaurine to produce taurine, an organic osmolyte involved in cell volume regulation as well as a variety of cytoprotective and developmental processes. In vitro, catalyzes the N-oxygenation of trimethylamine (TMA) to produce trimethylamine N-oxide (TMAO) and could therefore participate to the detoxification of this compound that is generated by the action of gut microbiota from dietary precursors such as choline, choline containing compounds, betaine or L-carnitine.</text>
</comment>
<dbReference type="WBParaSite" id="Pan_g20096.t1">
    <property type="protein sequence ID" value="Pan_g20096.t1"/>
    <property type="gene ID" value="Pan_g20096"/>
</dbReference>
<evidence type="ECO:0000256" key="20">
    <source>
        <dbReference type="ARBA" id="ARBA00047338"/>
    </source>
</evidence>
<evidence type="ECO:0000256" key="29">
    <source>
        <dbReference type="ARBA" id="ARBA00048989"/>
    </source>
</evidence>
<evidence type="ECO:0000256" key="34">
    <source>
        <dbReference type="SAM" id="MobiDB-lite"/>
    </source>
</evidence>
<dbReference type="AlphaFoldDB" id="A0A7E4ZVP8"/>
<comment type="catalytic activity">
    <reaction evidence="24">
        <text>NADPH + O2 + H(+) = H2O2 + NADP(+)</text>
        <dbReference type="Rhea" id="RHEA:11260"/>
        <dbReference type="ChEBI" id="CHEBI:15378"/>
        <dbReference type="ChEBI" id="CHEBI:15379"/>
        <dbReference type="ChEBI" id="CHEBI:16240"/>
        <dbReference type="ChEBI" id="CHEBI:57783"/>
        <dbReference type="ChEBI" id="CHEBI:58349"/>
        <dbReference type="EC" id="1.6.3.1"/>
    </reaction>
    <physiologicalReaction direction="left-to-right" evidence="24">
        <dbReference type="Rhea" id="RHEA:11261"/>
    </physiologicalReaction>
</comment>
<evidence type="ECO:0000256" key="19">
    <source>
        <dbReference type="ARBA" id="ARBA00045957"/>
    </source>
</evidence>
<comment type="catalytic activity">
    <reaction evidence="22">
        <text>heptan-2-one + NADPH + O2 + H(+) = pentyl acetate + NADP(+) + H2O</text>
        <dbReference type="Rhea" id="RHEA:54836"/>
        <dbReference type="ChEBI" id="CHEBI:5672"/>
        <dbReference type="ChEBI" id="CHEBI:15377"/>
        <dbReference type="ChEBI" id="CHEBI:15378"/>
        <dbReference type="ChEBI" id="CHEBI:15379"/>
        <dbReference type="ChEBI" id="CHEBI:57783"/>
        <dbReference type="ChEBI" id="CHEBI:58349"/>
        <dbReference type="ChEBI" id="CHEBI:87362"/>
    </reaction>
    <physiologicalReaction direction="left-to-right" evidence="22">
        <dbReference type="Rhea" id="RHEA:54837"/>
    </physiologicalReaction>
</comment>
<evidence type="ECO:0000256" key="26">
    <source>
        <dbReference type="ARBA" id="ARBA00048041"/>
    </source>
</evidence>
<evidence type="ECO:0000256" key="27">
    <source>
        <dbReference type="ARBA" id="ARBA00048088"/>
    </source>
</evidence>
<dbReference type="GO" id="GO:0006629">
    <property type="term" value="P:lipid metabolic process"/>
    <property type="evidence" value="ECO:0007669"/>
    <property type="project" value="UniProtKB-KW"/>
</dbReference>
<evidence type="ECO:0000256" key="6">
    <source>
        <dbReference type="ARBA" id="ARBA00022553"/>
    </source>
</evidence>
<evidence type="ECO:0000256" key="12">
    <source>
        <dbReference type="ARBA" id="ARBA00022857"/>
    </source>
</evidence>
<comment type="subcellular location">
    <subcellularLocation>
        <location evidence="2">Endoplasmic reticulum membrane</location>
        <topology evidence="2">Single-pass membrane protein</topology>
    </subcellularLocation>
    <subcellularLocation>
        <location evidence="3">Microsome membrane</location>
    </subcellularLocation>
</comment>
<dbReference type="EC" id="1.-.-.-" evidence="33"/>
<evidence type="ECO:0000256" key="13">
    <source>
        <dbReference type="ARBA" id="ARBA00022989"/>
    </source>
</evidence>
<evidence type="ECO:0000256" key="35">
    <source>
        <dbReference type="SAM" id="Phobius"/>
    </source>
</evidence>
<keyword evidence="5" id="KW-0488">Methylation</keyword>
<evidence type="ECO:0000256" key="14">
    <source>
        <dbReference type="ARBA" id="ARBA00023002"/>
    </source>
</evidence>
<dbReference type="InterPro" id="IPR002257">
    <property type="entry name" value="Flavin_mOase_5"/>
</dbReference>
<keyword evidence="15 33" id="KW-0503">Monooxygenase</keyword>
<organism evidence="36 37">
    <name type="scientific">Panagrellus redivivus</name>
    <name type="common">Microworm</name>
    <dbReference type="NCBI Taxonomy" id="6233"/>
    <lineage>
        <taxon>Eukaryota</taxon>
        <taxon>Metazoa</taxon>
        <taxon>Ecdysozoa</taxon>
        <taxon>Nematoda</taxon>
        <taxon>Chromadorea</taxon>
        <taxon>Rhabditida</taxon>
        <taxon>Tylenchina</taxon>
        <taxon>Panagrolaimomorpha</taxon>
        <taxon>Panagrolaimoidea</taxon>
        <taxon>Panagrolaimidae</taxon>
        <taxon>Panagrellus</taxon>
    </lineage>
</organism>
<keyword evidence="17 35" id="KW-0472">Membrane</keyword>
<comment type="catalytic activity">
    <reaction evidence="25">
        <text>hexan-3-one + NADPH + O2 + H(+) = ethyl butanoate + NADP(+) + H2O</text>
        <dbReference type="Rhea" id="RHEA:54844"/>
        <dbReference type="ChEBI" id="CHEBI:15377"/>
        <dbReference type="ChEBI" id="CHEBI:15378"/>
        <dbReference type="ChEBI" id="CHEBI:15379"/>
        <dbReference type="ChEBI" id="CHEBI:57783"/>
        <dbReference type="ChEBI" id="CHEBI:58349"/>
        <dbReference type="ChEBI" id="CHEBI:88764"/>
        <dbReference type="ChEBI" id="CHEBI:89891"/>
    </reaction>
    <physiologicalReaction direction="left-to-right" evidence="25">
        <dbReference type="Rhea" id="RHEA:54845"/>
    </physiologicalReaction>
</comment>
<protein>
    <recommendedName>
        <fullName evidence="33">Flavin-containing monooxygenase</fullName>
        <ecNumber evidence="33">1.-.-.-</ecNumber>
    </recommendedName>
</protein>
<comment type="catalytic activity">
    <reaction evidence="26">
        <text>hypotaurine + NADPH + O2 + H(+) = taurine + NADP(+) + H2O</text>
        <dbReference type="Rhea" id="RHEA:69819"/>
        <dbReference type="ChEBI" id="CHEBI:15377"/>
        <dbReference type="ChEBI" id="CHEBI:15378"/>
        <dbReference type="ChEBI" id="CHEBI:15379"/>
        <dbReference type="ChEBI" id="CHEBI:57783"/>
        <dbReference type="ChEBI" id="CHEBI:57853"/>
        <dbReference type="ChEBI" id="CHEBI:58349"/>
        <dbReference type="ChEBI" id="CHEBI:507393"/>
        <dbReference type="EC" id="1.14.13.8"/>
    </reaction>
    <physiologicalReaction direction="left-to-right" evidence="26">
        <dbReference type="Rhea" id="RHEA:69820"/>
    </physiologicalReaction>
</comment>
<evidence type="ECO:0000256" key="7">
    <source>
        <dbReference type="ARBA" id="ARBA00022630"/>
    </source>
</evidence>
<comment type="function">
    <text evidence="18">Acts as a Baeyer-Villiger monooxygenase on a broad range of substrates. Catalyzes the insertion of an oxygen atom into a carbon-carbon bond adjacent to a carbonyl, which converts ketones to esters. Active on diverse carbonyl compounds, whereas soft nucleophiles are mostly non- or poorly reactive. In contrast with other forms of FMO it is non- or poorly active on 'classical' substrates such as drugs, pesticides, and dietary components containing soft nucleophilic heteroatoms. Able to oxidize drug molecules bearing a carbonyl group on an aliphatic chain, such as nabumetone and pentoxifylline. Also, in the absence of substrates, shows slow but yet significant NADPH oxidase activity. Acts as a positive modulator of cholesterol biosynthesis as well as glucose homeostasis, promoting metabolic aging via pleiotropic effects.</text>
</comment>
<dbReference type="GO" id="GO:0050661">
    <property type="term" value="F:NADP binding"/>
    <property type="evidence" value="ECO:0007669"/>
    <property type="project" value="InterPro"/>
</dbReference>
<reference evidence="36" key="1">
    <citation type="journal article" date="2013" name="Genetics">
        <title>The draft genome and transcriptome of Panagrellus redivivus are shaped by the harsh demands of a free-living lifestyle.</title>
        <authorList>
            <person name="Srinivasan J."/>
            <person name="Dillman A.R."/>
            <person name="Macchietto M.G."/>
            <person name="Heikkinen L."/>
            <person name="Lakso M."/>
            <person name="Fracchia K.M."/>
            <person name="Antoshechkin I."/>
            <person name="Mortazavi A."/>
            <person name="Wong G."/>
            <person name="Sternberg P.W."/>
        </authorList>
    </citation>
    <scope>NUCLEOTIDE SEQUENCE [LARGE SCALE GENOMIC DNA]</scope>
    <source>
        <strain evidence="36">MT8872</strain>
    </source>
</reference>
<keyword evidence="36" id="KW-1185">Reference proteome</keyword>
<dbReference type="PANTHER" id="PTHR23023">
    <property type="entry name" value="DIMETHYLANILINE MONOOXYGENASE"/>
    <property type="match status" value="1"/>
</dbReference>
<comment type="catalytic activity">
    <reaction evidence="20">
        <text>hypotaurine + NADH + O2 + H(+) = taurine + NAD(+) + H2O</text>
        <dbReference type="Rhea" id="RHEA:74111"/>
        <dbReference type="ChEBI" id="CHEBI:15377"/>
        <dbReference type="ChEBI" id="CHEBI:15378"/>
        <dbReference type="ChEBI" id="CHEBI:15379"/>
        <dbReference type="ChEBI" id="CHEBI:57540"/>
        <dbReference type="ChEBI" id="CHEBI:57853"/>
        <dbReference type="ChEBI" id="CHEBI:57945"/>
        <dbReference type="ChEBI" id="CHEBI:507393"/>
        <dbReference type="EC" id="1.14.13.8"/>
    </reaction>
    <physiologicalReaction direction="left-to-right" evidence="20">
        <dbReference type="Rhea" id="RHEA:74112"/>
    </physiologicalReaction>
</comment>
<evidence type="ECO:0000256" key="32">
    <source>
        <dbReference type="ARBA" id="ARBA00049475"/>
    </source>
</evidence>
<comment type="catalytic activity">
    <reaction evidence="21">
        <text>hexan-3-one + NADPH + O2 + H(+) = propyl propanoate + NADP(+) + H2O</text>
        <dbReference type="Rhea" id="RHEA:54848"/>
        <dbReference type="ChEBI" id="CHEBI:15377"/>
        <dbReference type="ChEBI" id="CHEBI:15378"/>
        <dbReference type="ChEBI" id="CHEBI:15379"/>
        <dbReference type="ChEBI" id="CHEBI:57783"/>
        <dbReference type="ChEBI" id="CHEBI:58349"/>
        <dbReference type="ChEBI" id="CHEBI:89828"/>
        <dbReference type="ChEBI" id="CHEBI:89891"/>
    </reaction>
    <physiologicalReaction direction="left-to-right" evidence="21">
        <dbReference type="Rhea" id="RHEA:54849"/>
    </physiologicalReaction>
</comment>
<evidence type="ECO:0000256" key="4">
    <source>
        <dbReference type="ARBA" id="ARBA00009183"/>
    </source>
</evidence>
<keyword evidence="13 35" id="KW-1133">Transmembrane helix</keyword>
<dbReference type="InterPro" id="IPR050346">
    <property type="entry name" value="FMO-like"/>
</dbReference>
<evidence type="ECO:0000256" key="23">
    <source>
        <dbReference type="ARBA" id="ARBA00047855"/>
    </source>
</evidence>
<comment type="similarity">
    <text evidence="4 33">Belongs to the FMO family.</text>
</comment>
<evidence type="ECO:0000256" key="2">
    <source>
        <dbReference type="ARBA" id="ARBA00004389"/>
    </source>
</evidence>
<dbReference type="Gene3D" id="3.50.50.60">
    <property type="entry name" value="FAD/NAD(P)-binding domain"/>
    <property type="match status" value="2"/>
</dbReference>
<evidence type="ECO:0000256" key="17">
    <source>
        <dbReference type="ARBA" id="ARBA00023136"/>
    </source>
</evidence>
<keyword evidence="14 33" id="KW-0560">Oxidoreductase</keyword>
<dbReference type="GO" id="GO:0016174">
    <property type="term" value="F:NAD(P)H oxidase H2O2-forming activity"/>
    <property type="evidence" value="ECO:0007669"/>
    <property type="project" value="UniProtKB-EC"/>
</dbReference>
<evidence type="ECO:0000256" key="33">
    <source>
        <dbReference type="RuleBase" id="RU361177"/>
    </source>
</evidence>
<evidence type="ECO:0000313" key="36">
    <source>
        <dbReference type="Proteomes" id="UP000492821"/>
    </source>
</evidence>
<dbReference type="FunFam" id="3.50.50.60:FF:000159">
    <property type="entry name" value="Dimethylaniline monooxygenase [N-oxide-forming]"/>
    <property type="match status" value="1"/>
</dbReference>
<dbReference type="PRINTS" id="PR01125">
    <property type="entry name" value="FMOXYGENASE5"/>
</dbReference>
<keyword evidence="9" id="KW-0256">Endoplasmic reticulum</keyword>
<keyword evidence="6" id="KW-0597">Phosphoprotein</keyword>
<feature type="transmembrane region" description="Helical" evidence="35">
    <location>
        <begin position="591"/>
        <end position="617"/>
    </location>
</feature>
<evidence type="ECO:0000256" key="8">
    <source>
        <dbReference type="ARBA" id="ARBA00022692"/>
    </source>
</evidence>
<evidence type="ECO:0000256" key="3">
    <source>
        <dbReference type="ARBA" id="ARBA00004524"/>
    </source>
</evidence>
<evidence type="ECO:0000256" key="21">
    <source>
        <dbReference type="ARBA" id="ARBA00047426"/>
    </source>
</evidence>
<reference evidence="37" key="2">
    <citation type="submission" date="2020-10" db="UniProtKB">
        <authorList>
            <consortium name="WormBaseParasite"/>
        </authorList>
    </citation>
    <scope>IDENTIFICATION</scope>
</reference>
<evidence type="ECO:0000256" key="24">
    <source>
        <dbReference type="ARBA" id="ARBA00047864"/>
    </source>
</evidence>
<evidence type="ECO:0000256" key="18">
    <source>
        <dbReference type="ARBA" id="ARBA00045722"/>
    </source>
</evidence>
<comment type="catalytic activity">
    <reaction evidence="30">
        <text>heptan-4-one + NADPH + O2 + H(+) = propyl butanoate + NADP(+) + H2O</text>
        <dbReference type="Rhea" id="RHEA:54852"/>
        <dbReference type="ChEBI" id="CHEBI:15377"/>
        <dbReference type="ChEBI" id="CHEBI:15378"/>
        <dbReference type="ChEBI" id="CHEBI:15379"/>
        <dbReference type="ChEBI" id="CHEBI:57783"/>
        <dbReference type="ChEBI" id="CHEBI:58349"/>
        <dbReference type="ChEBI" id="CHEBI:89484"/>
        <dbReference type="ChEBI" id="CHEBI:89719"/>
    </reaction>
    <physiologicalReaction direction="left-to-right" evidence="30">
        <dbReference type="Rhea" id="RHEA:54853"/>
    </physiologicalReaction>
</comment>
<dbReference type="PRINTS" id="PR00370">
    <property type="entry name" value="FMOXYGENASE"/>
</dbReference>
<sequence length="655" mass="74495">MLKPLKNANPEHTCILPSRQPSKRGQRFDCCAQNREDHVGHPSFWVKTRSIAHFQSLTLRRGWRWSVTLVKSLCEFMFDQSSKMPPPRVCIIGAGASGLPAIKSCIESGLEVVCYERTSDLGGLWNYRPDQKVGGTVMASTVVNTSKEMMAYSDYPPPETLPNFMHHSYVLQYMKDYAEAFDLLKYIQFNTEVKKIKKSDDDQHWEVNLHNGKTEIFDKVILATGHHAEPAYPSFRGLDNFKGRVTHAHDYRNFKGYEGKNVVLVGFGNSAIDIAVELAKIAKSVTISTRRGSWIFNRCAQGGMPYDIIFHTRMYYWIRNTLPKGVVNDFMEHRLQQRLDHDVYGIRPPHRFFEQHPTVNDVLANLLCCGQIVVTEDVETFEEKSVIVKGGRSFPCDELILCTGYTFGFPFLEPQNLIPIKDHAVDLYKFVFPPSDPSLAVIGLIQPIGSVAPISEMQSRWVAAVFTGAVTLPDAISMHEDIASKRSAMQQRYFSSTKHTLQVDFVPYMDELASIIGCRPPVEESLFSDFRLFLRLFVGANVPYVYRLTGPGSWSGAKDAIFDVPRRVKLPLKNRECRTRKHKKRGTLDEYFRYGALKVLAIISTFLILTGLFAVYMTPPGTSVLTVMAYLLSFSFCFSFVLLWFDLQYDMSTIF</sequence>
<keyword evidence="11" id="KW-0492">Microsome</keyword>
<dbReference type="GO" id="GO:0004499">
    <property type="term" value="F:N,N-dimethylaniline monooxygenase activity"/>
    <property type="evidence" value="ECO:0007669"/>
    <property type="project" value="InterPro"/>
</dbReference>
<keyword evidence="8 35" id="KW-0812">Transmembrane</keyword>
<evidence type="ECO:0000256" key="5">
    <source>
        <dbReference type="ARBA" id="ARBA00022481"/>
    </source>
</evidence>
<evidence type="ECO:0000256" key="10">
    <source>
        <dbReference type="ARBA" id="ARBA00022827"/>
    </source>
</evidence>
<comment type="cofactor">
    <cofactor evidence="1 33">
        <name>FAD</name>
        <dbReference type="ChEBI" id="CHEBI:57692"/>
    </cofactor>
</comment>
<keyword evidence="16" id="KW-0443">Lipid metabolism</keyword>
<comment type="catalytic activity">
    <reaction evidence="28">
        <text>octan-3-one + NADPH + O2 + H(+) = ethyl hexanoate + NADP(+) + H2O</text>
        <dbReference type="Rhea" id="RHEA:54856"/>
        <dbReference type="ChEBI" id="CHEBI:15377"/>
        <dbReference type="ChEBI" id="CHEBI:15378"/>
        <dbReference type="ChEBI" id="CHEBI:15379"/>
        <dbReference type="ChEBI" id="CHEBI:57783"/>
        <dbReference type="ChEBI" id="CHEBI:58349"/>
        <dbReference type="ChEBI" id="CHEBI:80946"/>
        <dbReference type="ChEBI" id="CHEBI:86055"/>
    </reaction>
    <physiologicalReaction direction="left-to-right" evidence="28">
        <dbReference type="Rhea" id="RHEA:54857"/>
    </physiologicalReaction>
</comment>
<comment type="catalytic activity">
    <reaction evidence="32">
        <text>octan-3-one + NADPH + O2 + H(+) = pentyl propanoate + NADP(+) + H2O</text>
        <dbReference type="Rhea" id="RHEA:54840"/>
        <dbReference type="ChEBI" id="CHEBI:15377"/>
        <dbReference type="ChEBI" id="CHEBI:15378"/>
        <dbReference type="ChEBI" id="CHEBI:15379"/>
        <dbReference type="ChEBI" id="CHEBI:57783"/>
        <dbReference type="ChEBI" id="CHEBI:58349"/>
        <dbReference type="ChEBI" id="CHEBI:80946"/>
        <dbReference type="ChEBI" id="CHEBI:87373"/>
    </reaction>
    <physiologicalReaction direction="left-to-right" evidence="32">
        <dbReference type="Rhea" id="RHEA:54841"/>
    </physiologicalReaction>
</comment>
<dbReference type="SUPFAM" id="SSF51905">
    <property type="entry name" value="FAD/NAD(P)-binding domain"/>
    <property type="match status" value="2"/>
</dbReference>
<dbReference type="Proteomes" id="UP000492821">
    <property type="component" value="Unassembled WGS sequence"/>
</dbReference>
<dbReference type="InterPro" id="IPR000960">
    <property type="entry name" value="Flavin_mOase"/>
</dbReference>
<dbReference type="InterPro" id="IPR020946">
    <property type="entry name" value="Flavin_mOase-like"/>
</dbReference>
<dbReference type="GO" id="GO:0034899">
    <property type="term" value="F:trimethylamine monooxygenase activity"/>
    <property type="evidence" value="ECO:0007669"/>
    <property type="project" value="UniProtKB-EC"/>
</dbReference>
<dbReference type="Pfam" id="PF00743">
    <property type="entry name" value="FMO-like"/>
    <property type="match status" value="1"/>
</dbReference>
<evidence type="ECO:0000256" key="16">
    <source>
        <dbReference type="ARBA" id="ARBA00023098"/>
    </source>
</evidence>
<evidence type="ECO:0000256" key="31">
    <source>
        <dbReference type="ARBA" id="ARBA00049443"/>
    </source>
</evidence>
<evidence type="ECO:0000256" key="30">
    <source>
        <dbReference type="ARBA" id="ARBA00048990"/>
    </source>
</evidence>
<evidence type="ECO:0000256" key="9">
    <source>
        <dbReference type="ARBA" id="ARBA00022824"/>
    </source>
</evidence>
<evidence type="ECO:0000256" key="28">
    <source>
        <dbReference type="ARBA" id="ARBA00048459"/>
    </source>
</evidence>
<comment type="catalytic activity">
    <reaction evidence="29">
        <text>(2E)-geranial + NADPH + O2 + H(+) = (1E)-2,6-dimethylhepta-1,5-dien-1-yl formate + NADP(+) + H2O</text>
        <dbReference type="Rhea" id="RHEA:54860"/>
        <dbReference type="ChEBI" id="CHEBI:15377"/>
        <dbReference type="ChEBI" id="CHEBI:15378"/>
        <dbReference type="ChEBI" id="CHEBI:15379"/>
        <dbReference type="ChEBI" id="CHEBI:16980"/>
        <dbReference type="ChEBI" id="CHEBI:57783"/>
        <dbReference type="ChEBI" id="CHEBI:58349"/>
        <dbReference type="ChEBI" id="CHEBI:138375"/>
    </reaction>
    <physiologicalReaction direction="left-to-right" evidence="29">
        <dbReference type="Rhea" id="RHEA:54861"/>
    </physiologicalReaction>
</comment>
<name>A0A7E4ZVP8_PANRE</name>
<keyword evidence="10 33" id="KW-0274">FAD</keyword>
<keyword evidence="7 33" id="KW-0285">Flavoprotein</keyword>
<evidence type="ECO:0000256" key="11">
    <source>
        <dbReference type="ARBA" id="ARBA00022848"/>
    </source>
</evidence>
<evidence type="ECO:0000256" key="15">
    <source>
        <dbReference type="ARBA" id="ARBA00023033"/>
    </source>
</evidence>